<organism evidence="1 2">
    <name type="scientific">Echinops telfairi</name>
    <name type="common">Lesser hedgehog tenrec</name>
    <dbReference type="NCBI Taxonomy" id="9371"/>
    <lineage>
        <taxon>Eukaryota</taxon>
        <taxon>Metazoa</taxon>
        <taxon>Chordata</taxon>
        <taxon>Craniata</taxon>
        <taxon>Vertebrata</taxon>
        <taxon>Euteleostomi</taxon>
        <taxon>Mammalia</taxon>
        <taxon>Eutheria</taxon>
        <taxon>Afrotheria</taxon>
        <taxon>Tenrecidae</taxon>
        <taxon>Tenrecinae</taxon>
        <taxon>Echinops</taxon>
    </lineage>
</organism>
<reference evidence="2" key="1">
    <citation type="submission" date="2025-08" db="UniProtKB">
        <authorList>
            <consortium name="RefSeq"/>
        </authorList>
    </citation>
    <scope>IDENTIFICATION</scope>
</reference>
<keyword evidence="1" id="KW-1185">Reference proteome</keyword>
<proteinExistence type="predicted"/>
<name>A0AC55CXH7_ECHTE</name>
<evidence type="ECO:0000313" key="1">
    <source>
        <dbReference type="Proteomes" id="UP000694863"/>
    </source>
</evidence>
<dbReference type="RefSeq" id="XP_045144211.1">
    <property type="nucleotide sequence ID" value="XM_045288276.1"/>
</dbReference>
<dbReference type="Proteomes" id="UP000694863">
    <property type="component" value="Unplaced"/>
</dbReference>
<evidence type="ECO:0000313" key="2">
    <source>
        <dbReference type="RefSeq" id="XP_045144211.1"/>
    </source>
</evidence>
<protein>
    <submittedName>
        <fullName evidence="2">Lysine-specific demethylase 6A</fullName>
    </submittedName>
</protein>
<gene>
    <name evidence="2" type="primary">KDM6A</name>
</gene>
<accession>A0AC55CXH7</accession>
<sequence length="1398" mass="153084">MKSCGVSLATAAAAAAVFGDEEKKMAAGKASGESEEASPSLTAVEREAVGGLDRHRAAALRSRARRAGCRFRLLGAAGGLGGARCGPGAGRGERSVPPCRRTCLARLQSLAVRCYESLILKAEGKVESDFFCQLGHFNLLLEDYPKALSAYQRYYSLQSDYWKNAVFLYGLGLVYFHYNAFQWLFFNFLALLQHFQLALVDCNPCTLSNAEIQFHIAHLYETQRKYHSAKEAYEQLLQKENLSAQVKAAVLQQLGWMHHTVDLLGDKATKESYAIQYLQKSLEADPNSGQSWYFLGRCYSSIGKVQDAFISYRQSIDKSEASADTWCSIGVLYQQQNQPMDALQAYICAVQLDHGHAAAWMDLGTLYESCNQPQDAIKCYLNATRSKNCSNTSALAARIKYLQAQLCNLPQASLQNKTKLLPSIEEAWSLPIPAELTSRQGAMNTAQQACKPHHPNTEPVLGLSQTPISQQSLPPHMIPSSQVDDLSSPAKRKRTSSPTKNTSDNWSSGHAVSHPPVQQQAHSWCLTPQKLQHLEQLRANRNNLNPAQKMMLEQLESQFVLMQQHQMRQTGVAQVRSTGIPNGPTADSSLPTNSVSGQQPQLALNRMPSVSQPGVRPACPGQPLANGPFSAGHIPCSTSRTLGSTDTILIGNNHVTGSGSNGNVPYLQRNALTLPHNRTNLTSSAEEPWKNQLSNSTQGLHKGQSSHLAGPNGERPLSSTGPSQHLQAAGSGIQNQNGHPTLPSNSVTQGAALNHLSSHTATSGGQQGITLTKESKPSGNTSTVPETSRHTGETPNSTASVEGLPNHVHQVTADAVCSPSHGDSKSPGLLSSDNPQLSALLMGKANNNVGTGTCDKVNNIHPALHTKTDHFVASSPSSAISTATPSPKSTEQTTTNSVTSLNSPHSGLHTINGEGMEESQSPMKTDLLLVSHKPSPQIIPSLSVSIYPSSAEVLKACRNLGKNGLSNSSILLDKCPPPRAPSSPYPPLPKDKLNPPTPSIYLENKRDAFFPPLHQFCTNPSNPVTVIRGLAGALKLDLGLFSTKTLVEANNEHMVEVRTQLLQPTDENWDPTGTKKIWHCESSRSHTTIAKYAQYQASSFQESLREENEKRSHHKDHSDNESTSSDNPGRRRKGPFKTIKFGTNIDLSDDKKWKLQLHELTKLPAFVRVVSAGNLLSHVGHTILGMNTVQLYMKVPGSRTPGHQENNNFCSVNINIGPGDCEWFVVPEGYWGVLNDFCERLTACQYKLAVERYEWNKLQSVKSIVPMVHLSWNMARNIKVSDPKLFEMIKYCLLRTLKQCQTLREALIAAGKEIIWHGRTKEEPAHYCSICEVEVFDLLFVTNESNSRKTYIVHCQDCARKTSGNLENFVVLEQYKMEDLMHVYDQFTLAPPLPSSSS</sequence>